<protein>
    <submittedName>
        <fullName evidence="5 6">Uncharacterized protein LOC106113728</fullName>
    </submittedName>
</protein>
<feature type="transmembrane region" description="Helical" evidence="1">
    <location>
        <begin position="382"/>
        <end position="405"/>
    </location>
</feature>
<evidence type="ECO:0000313" key="4">
    <source>
        <dbReference type="Proteomes" id="UP000053268"/>
    </source>
</evidence>
<dbReference type="PROSITE" id="PS51257">
    <property type="entry name" value="PROKAR_LIPOPROTEIN"/>
    <property type="match status" value="1"/>
</dbReference>
<reference evidence="3 4" key="1">
    <citation type="journal article" date="2015" name="Nat. Commun.">
        <title>Outbred genome sequencing and CRISPR/Cas9 gene editing in butterflies.</title>
        <authorList>
            <person name="Li X."/>
            <person name="Fan D."/>
            <person name="Zhang W."/>
            <person name="Liu G."/>
            <person name="Zhang L."/>
            <person name="Zhao L."/>
            <person name="Fang X."/>
            <person name="Chen L."/>
            <person name="Dong Y."/>
            <person name="Chen Y."/>
            <person name="Ding Y."/>
            <person name="Zhao R."/>
            <person name="Feng M."/>
            <person name="Zhu Y."/>
            <person name="Feng Y."/>
            <person name="Jiang X."/>
            <person name="Zhu D."/>
            <person name="Xiang H."/>
            <person name="Feng X."/>
            <person name="Li S."/>
            <person name="Wang J."/>
            <person name="Zhang G."/>
            <person name="Kronforst M.R."/>
            <person name="Wang W."/>
        </authorList>
    </citation>
    <scope>NUCLEOTIDE SEQUENCE [LARGE SCALE GENOMIC DNA]</scope>
    <source>
        <strain evidence="3">Ya'a_city_454_Px</strain>
        <tissue evidence="3">Whole body</tissue>
    </source>
</reference>
<gene>
    <name evidence="5 6 7" type="primary">LOC106113728</name>
    <name evidence="3" type="ORF">RR46_08472</name>
</gene>
<reference evidence="5 6" key="2">
    <citation type="submission" date="2025-04" db="UniProtKB">
        <authorList>
            <consortium name="RefSeq"/>
        </authorList>
    </citation>
    <scope>IDENTIFICATION</scope>
</reference>
<dbReference type="InterPro" id="IPR032675">
    <property type="entry name" value="LRR_dom_sf"/>
</dbReference>
<evidence type="ECO:0000313" key="7">
    <source>
        <dbReference type="RefSeq" id="XP_013162061.1"/>
    </source>
</evidence>
<proteinExistence type="predicted"/>
<keyword evidence="1" id="KW-0812">Transmembrane</keyword>
<keyword evidence="2" id="KW-0732">Signal</keyword>
<keyword evidence="1" id="KW-0472">Membrane</keyword>
<sequence>MRGPALWVKYALPALVALLACGSAQPAPTLCDDDACRCDPFTRLICNCTRDYDEVTLRPDGPYRVPSTASGIVIDGCSRVHFLSDTIRGLIHLRNVEIRNVAHVIINERALAWSPFSRDSELNPGLRITIYNSTVNEIASHAVQGRVDDITITNSRISNLKPFAFSSLSGVKNIELSNNIFDNIEIQAFKKFSTLNFVLRGGEIGFIPSRFLSDVEVTNLFRVEGVSIEHLSSLAYLVHSPKRVLIESNKIDTMDGDGFHLVSQGPITFRNNSVRTLRKGALFGFSVDLDVLSTFGRQELLLDNNTVTDLMPSSLLFNRSSLTLRVDGLNINVTCSCALAEQWRDMFKEQGGIISCWYELENHFISLPTYVNSRCGAFKQNFWIYVIVGVILVVIAAAIAIFFIVRHENEKKKKLQIVMPDGKTYRETEFHIVVERAELLTTDL</sequence>
<organism evidence="3 4">
    <name type="scientific">Papilio xuthus</name>
    <name type="common">Asian swallowtail butterfly</name>
    <dbReference type="NCBI Taxonomy" id="66420"/>
    <lineage>
        <taxon>Eukaryota</taxon>
        <taxon>Metazoa</taxon>
        <taxon>Ecdysozoa</taxon>
        <taxon>Arthropoda</taxon>
        <taxon>Hexapoda</taxon>
        <taxon>Insecta</taxon>
        <taxon>Pterygota</taxon>
        <taxon>Neoptera</taxon>
        <taxon>Endopterygota</taxon>
        <taxon>Lepidoptera</taxon>
        <taxon>Glossata</taxon>
        <taxon>Ditrysia</taxon>
        <taxon>Papilionoidea</taxon>
        <taxon>Papilionidae</taxon>
        <taxon>Papilioninae</taxon>
        <taxon>Papilio</taxon>
    </lineage>
</organism>
<feature type="signal peptide" evidence="2">
    <location>
        <begin position="1"/>
        <end position="26"/>
    </location>
</feature>
<evidence type="ECO:0000313" key="5">
    <source>
        <dbReference type="RefSeq" id="XP_013162059.1"/>
    </source>
</evidence>
<accession>A0A194PFA3</accession>
<evidence type="ECO:0000256" key="2">
    <source>
        <dbReference type="SAM" id="SignalP"/>
    </source>
</evidence>
<evidence type="ECO:0000256" key="1">
    <source>
        <dbReference type="SAM" id="Phobius"/>
    </source>
</evidence>
<dbReference type="OrthoDB" id="6360013at2759"/>
<keyword evidence="1" id="KW-1133">Transmembrane helix</keyword>
<dbReference type="RefSeq" id="XP_013162059.1">
    <property type="nucleotide sequence ID" value="XM_013306605.1"/>
</dbReference>
<feature type="chain" id="PRO_5044554308" evidence="2">
    <location>
        <begin position="27"/>
        <end position="444"/>
    </location>
</feature>
<dbReference type="Gene3D" id="3.80.10.10">
    <property type="entry name" value="Ribonuclease Inhibitor"/>
    <property type="match status" value="1"/>
</dbReference>
<dbReference type="AlphaFoldDB" id="A0A194PFA3"/>
<dbReference type="Proteomes" id="UP000053268">
    <property type="component" value="Unassembled WGS sequence"/>
</dbReference>
<dbReference type="Proteomes" id="UP000694872">
    <property type="component" value="Unplaced"/>
</dbReference>
<name>A0A194PFA3_PAPXU</name>
<evidence type="ECO:0000313" key="3">
    <source>
        <dbReference type="EMBL" id="KPI92046.1"/>
    </source>
</evidence>
<evidence type="ECO:0000313" key="6">
    <source>
        <dbReference type="RefSeq" id="XP_013162060.1"/>
    </source>
</evidence>
<dbReference type="KEGG" id="pxu:106113728"/>
<dbReference type="STRING" id="66420.A0A194PFA3"/>
<dbReference type="RefSeq" id="XP_013162060.1">
    <property type="nucleotide sequence ID" value="XM_013306606.1"/>
</dbReference>
<dbReference type="SUPFAM" id="SSF51126">
    <property type="entry name" value="Pectin lyase-like"/>
    <property type="match status" value="1"/>
</dbReference>
<keyword evidence="4" id="KW-1185">Reference proteome</keyword>
<dbReference type="RefSeq" id="XP_013162061.1">
    <property type="nucleotide sequence ID" value="XM_013306607.1"/>
</dbReference>
<dbReference type="InterPro" id="IPR011050">
    <property type="entry name" value="Pectin_lyase_fold/virulence"/>
</dbReference>
<dbReference type="GeneID" id="106113728"/>
<dbReference type="EMBL" id="KQ459605">
    <property type="protein sequence ID" value="KPI92046.1"/>
    <property type="molecule type" value="Genomic_DNA"/>
</dbReference>